<reference evidence="5 6" key="1">
    <citation type="submission" date="2018-05" db="EMBL/GenBank/DDBJ databases">
        <title>Lujinxingia marina gen. nov. sp. nov., a new facultative anaerobic member of the class Deltaproteobacteria, and proposal of Lujinxingaceae fam. nov.</title>
        <authorList>
            <person name="Li C.-M."/>
        </authorList>
    </citation>
    <scope>NUCLEOTIDE SEQUENCE [LARGE SCALE GENOMIC DNA]</scope>
    <source>
        <strain evidence="5 6">B210</strain>
    </source>
</reference>
<dbReference type="GO" id="GO:0006355">
    <property type="term" value="P:regulation of DNA-templated transcription"/>
    <property type="evidence" value="ECO:0007669"/>
    <property type="project" value="InterPro"/>
</dbReference>
<evidence type="ECO:0000256" key="2">
    <source>
        <dbReference type="ARBA" id="ARBA00023125"/>
    </source>
</evidence>
<accession>A0A328C4W7</accession>
<dbReference type="Pfam" id="PF00196">
    <property type="entry name" value="GerE"/>
    <property type="match status" value="1"/>
</dbReference>
<sequence>MAPRWHALVEALHRISTAPQSRPDALTRELIYAATDALKGSRGFLLIITRNRIRPRHLRRDPLGGWSPVRYIPTFATPEHQQRVKKLLRNRSLLASDPFSQEIVRQAGSLRVFLFHEFLAGLPQGSTLPSLELMGMLSTRDRILGCIPMGRTVECILAVDRSDTQPLFNAEDATTLAEFLPRIGRYLVRVLTSHGFLDHQSPLTCRERECYELLLHSLTKAEIAQVMKLSPHSVHQYVSRIYTKLGVNSRTELMSEWLCAEETFASLKPMPRHHDFPGAADVESA</sequence>
<dbReference type="AlphaFoldDB" id="A0A328C4W7"/>
<dbReference type="CDD" id="cd06170">
    <property type="entry name" value="LuxR_C_like"/>
    <property type="match status" value="1"/>
</dbReference>
<dbReference type="Proteomes" id="UP000249169">
    <property type="component" value="Unassembled WGS sequence"/>
</dbReference>
<dbReference type="PANTHER" id="PTHR44688">
    <property type="entry name" value="DNA-BINDING TRANSCRIPTIONAL ACTIVATOR DEVR_DOSR"/>
    <property type="match status" value="1"/>
</dbReference>
<dbReference type="InterPro" id="IPR036388">
    <property type="entry name" value="WH-like_DNA-bd_sf"/>
</dbReference>
<dbReference type="InterPro" id="IPR000792">
    <property type="entry name" value="Tscrpt_reg_LuxR_C"/>
</dbReference>
<dbReference type="Gene3D" id="1.10.10.10">
    <property type="entry name" value="Winged helix-like DNA-binding domain superfamily/Winged helix DNA-binding domain"/>
    <property type="match status" value="1"/>
</dbReference>
<evidence type="ECO:0000256" key="3">
    <source>
        <dbReference type="ARBA" id="ARBA00023163"/>
    </source>
</evidence>
<dbReference type="PANTHER" id="PTHR44688:SF16">
    <property type="entry name" value="DNA-BINDING TRANSCRIPTIONAL ACTIVATOR DEVR_DOSR"/>
    <property type="match status" value="1"/>
</dbReference>
<dbReference type="OrthoDB" id="9815744at2"/>
<evidence type="ECO:0000313" key="5">
    <source>
        <dbReference type="EMBL" id="RAL20920.1"/>
    </source>
</evidence>
<dbReference type="SMART" id="SM00421">
    <property type="entry name" value="HTH_LUXR"/>
    <property type="match status" value="1"/>
</dbReference>
<evidence type="ECO:0000313" key="6">
    <source>
        <dbReference type="Proteomes" id="UP000249169"/>
    </source>
</evidence>
<dbReference type="EMBL" id="QHKO01000007">
    <property type="protein sequence ID" value="RAL20920.1"/>
    <property type="molecule type" value="Genomic_DNA"/>
</dbReference>
<dbReference type="InterPro" id="IPR016032">
    <property type="entry name" value="Sig_transdc_resp-reg_C-effctor"/>
</dbReference>
<organism evidence="5 6">
    <name type="scientific">Lujinxingia litoralis</name>
    <dbReference type="NCBI Taxonomy" id="2211119"/>
    <lineage>
        <taxon>Bacteria</taxon>
        <taxon>Deltaproteobacteria</taxon>
        <taxon>Bradymonadales</taxon>
        <taxon>Lujinxingiaceae</taxon>
        <taxon>Lujinxingia</taxon>
    </lineage>
</organism>
<dbReference type="GO" id="GO:0003677">
    <property type="term" value="F:DNA binding"/>
    <property type="evidence" value="ECO:0007669"/>
    <property type="project" value="UniProtKB-KW"/>
</dbReference>
<proteinExistence type="predicted"/>
<keyword evidence="3" id="KW-0804">Transcription</keyword>
<comment type="caution">
    <text evidence="5">The sequence shown here is derived from an EMBL/GenBank/DDBJ whole genome shotgun (WGS) entry which is preliminary data.</text>
</comment>
<evidence type="ECO:0000256" key="1">
    <source>
        <dbReference type="ARBA" id="ARBA00023015"/>
    </source>
</evidence>
<evidence type="ECO:0000259" key="4">
    <source>
        <dbReference type="SMART" id="SM00421"/>
    </source>
</evidence>
<dbReference type="RefSeq" id="WP_111730651.1">
    <property type="nucleotide sequence ID" value="NZ_QHKO01000007.1"/>
</dbReference>
<gene>
    <name evidence="5" type="ORF">DL240_14695</name>
</gene>
<name>A0A328C4W7_9DELT</name>
<protein>
    <recommendedName>
        <fullName evidence="4">HTH luxR-type domain-containing protein</fullName>
    </recommendedName>
</protein>
<keyword evidence="2" id="KW-0238">DNA-binding</keyword>
<keyword evidence="1" id="KW-0805">Transcription regulation</keyword>
<dbReference type="SUPFAM" id="SSF46894">
    <property type="entry name" value="C-terminal effector domain of the bipartite response regulators"/>
    <property type="match status" value="1"/>
</dbReference>
<feature type="domain" description="HTH luxR-type" evidence="4">
    <location>
        <begin position="200"/>
        <end position="257"/>
    </location>
</feature>
<keyword evidence="6" id="KW-1185">Reference proteome</keyword>